<dbReference type="InterPro" id="IPR047057">
    <property type="entry name" value="MerR_fam"/>
</dbReference>
<comment type="caution">
    <text evidence="3">The sequence shown here is derived from an EMBL/GenBank/DDBJ whole genome shotgun (WGS) entry which is preliminary data.</text>
</comment>
<keyword evidence="4" id="KW-1185">Reference proteome</keyword>
<keyword evidence="1" id="KW-0238">DNA-binding</keyword>
<dbReference type="NCBIfam" id="TIGR02047">
    <property type="entry name" value="CadR-PbrR"/>
    <property type="match status" value="1"/>
</dbReference>
<dbReference type="GO" id="GO:0046872">
    <property type="term" value="F:metal ion binding"/>
    <property type="evidence" value="ECO:0007669"/>
    <property type="project" value="InterPro"/>
</dbReference>
<evidence type="ECO:0000259" key="2">
    <source>
        <dbReference type="PROSITE" id="PS50937"/>
    </source>
</evidence>
<dbReference type="EMBL" id="QGTJ01000003">
    <property type="protein sequence ID" value="PWV63207.1"/>
    <property type="molecule type" value="Genomic_DNA"/>
</dbReference>
<dbReference type="OrthoDB" id="9808480at2"/>
<sequence>MRIGELARHAGTEVETVRYYEREGLLPPPPRDASGYRRYGPAQLQRLAFIRHCRAFDMPLAEIRELLDFLAAPERSCQHINDLIDQHLARVRTRIAGLQALERQLSELRSHCASGQRAADCGILQELLAALPADDAPG</sequence>
<dbReference type="PANTHER" id="PTHR30204">
    <property type="entry name" value="REDOX-CYCLING DRUG-SENSING TRANSCRIPTIONAL ACTIVATOR SOXR"/>
    <property type="match status" value="1"/>
</dbReference>
<dbReference type="AlphaFoldDB" id="A0A317MX61"/>
<evidence type="ECO:0000256" key="1">
    <source>
        <dbReference type="ARBA" id="ARBA00023125"/>
    </source>
</evidence>
<dbReference type="RefSeq" id="WP_110017717.1">
    <property type="nucleotide sequence ID" value="NZ_QGTJ01000003.1"/>
</dbReference>
<dbReference type="PRINTS" id="PR00040">
    <property type="entry name" value="HTHMERR"/>
</dbReference>
<protein>
    <submittedName>
        <fullName evidence="3">Cd(II)/Pb(II)-responsive transcriptional regulator</fullName>
    </submittedName>
</protein>
<dbReference type="GO" id="GO:0003677">
    <property type="term" value="F:DNA binding"/>
    <property type="evidence" value="ECO:0007669"/>
    <property type="project" value="UniProtKB-KW"/>
</dbReference>
<dbReference type="Proteomes" id="UP000246569">
    <property type="component" value="Unassembled WGS sequence"/>
</dbReference>
<feature type="domain" description="HTH merR-type" evidence="2">
    <location>
        <begin position="1"/>
        <end position="69"/>
    </location>
</feature>
<dbReference type="SMART" id="SM00422">
    <property type="entry name" value="HTH_MERR"/>
    <property type="match status" value="1"/>
</dbReference>
<dbReference type="GO" id="GO:0003700">
    <property type="term" value="F:DNA-binding transcription factor activity"/>
    <property type="evidence" value="ECO:0007669"/>
    <property type="project" value="InterPro"/>
</dbReference>
<dbReference type="InterPro" id="IPR000551">
    <property type="entry name" value="MerR-type_HTH_dom"/>
</dbReference>
<dbReference type="InterPro" id="IPR011791">
    <property type="entry name" value="CadR-PbrR"/>
</dbReference>
<accession>A0A317MX61</accession>
<reference evidence="3 4" key="1">
    <citation type="submission" date="2018-05" db="EMBL/GenBank/DDBJ databases">
        <title>Genomic Encyclopedia of Type Strains, Phase IV (KMG-IV): sequencing the most valuable type-strain genomes for metagenomic binning, comparative biology and taxonomic classification.</title>
        <authorList>
            <person name="Goeker M."/>
        </authorList>
    </citation>
    <scope>NUCLEOTIDE SEQUENCE [LARGE SCALE GENOMIC DNA]</scope>
    <source>
        <strain evidence="3 4">DSM 23606</strain>
    </source>
</reference>
<proteinExistence type="predicted"/>
<dbReference type="Pfam" id="PF13411">
    <property type="entry name" value="MerR_1"/>
    <property type="match status" value="1"/>
</dbReference>
<evidence type="ECO:0000313" key="3">
    <source>
        <dbReference type="EMBL" id="PWV63207.1"/>
    </source>
</evidence>
<dbReference type="CDD" id="cd04784">
    <property type="entry name" value="HTH_CadR-PbrR"/>
    <property type="match status" value="1"/>
</dbReference>
<organism evidence="3 4">
    <name type="scientific">Plasticicumulans acidivorans</name>
    <dbReference type="NCBI Taxonomy" id="886464"/>
    <lineage>
        <taxon>Bacteria</taxon>
        <taxon>Pseudomonadati</taxon>
        <taxon>Pseudomonadota</taxon>
        <taxon>Gammaproteobacteria</taxon>
        <taxon>Candidatus Competibacteraceae</taxon>
        <taxon>Plasticicumulans</taxon>
    </lineage>
</organism>
<dbReference type="PANTHER" id="PTHR30204:SF92">
    <property type="entry name" value="HTH-TYPE TRANSCRIPTIONAL REGULATOR ZNTR"/>
    <property type="match status" value="1"/>
</dbReference>
<gene>
    <name evidence="3" type="ORF">C7443_103132</name>
</gene>
<dbReference type="GO" id="GO:0045893">
    <property type="term" value="P:positive regulation of DNA-templated transcription"/>
    <property type="evidence" value="ECO:0007669"/>
    <property type="project" value="InterPro"/>
</dbReference>
<evidence type="ECO:0000313" key="4">
    <source>
        <dbReference type="Proteomes" id="UP000246569"/>
    </source>
</evidence>
<name>A0A317MX61_9GAMM</name>
<dbReference type="Gene3D" id="1.10.1660.10">
    <property type="match status" value="1"/>
</dbReference>
<dbReference type="PROSITE" id="PS50937">
    <property type="entry name" value="HTH_MERR_2"/>
    <property type="match status" value="1"/>
</dbReference>
<dbReference type="InterPro" id="IPR009061">
    <property type="entry name" value="DNA-bd_dom_put_sf"/>
</dbReference>
<dbReference type="SUPFAM" id="SSF46955">
    <property type="entry name" value="Putative DNA-binding domain"/>
    <property type="match status" value="1"/>
</dbReference>